<organism evidence="1 2">
    <name type="scientific">Desulfamplus magnetovallimortis</name>
    <dbReference type="NCBI Taxonomy" id="1246637"/>
    <lineage>
        <taxon>Bacteria</taxon>
        <taxon>Pseudomonadati</taxon>
        <taxon>Thermodesulfobacteriota</taxon>
        <taxon>Desulfobacteria</taxon>
        <taxon>Desulfobacterales</taxon>
        <taxon>Desulfobacteraceae</taxon>
        <taxon>Desulfamplus</taxon>
    </lineage>
</organism>
<reference evidence="1 2" key="1">
    <citation type="submission" date="2017-03" db="EMBL/GenBank/DDBJ databases">
        <authorList>
            <person name="Afonso C.L."/>
            <person name="Miller P.J."/>
            <person name="Scott M.A."/>
            <person name="Spackman E."/>
            <person name="Goraichik I."/>
            <person name="Dimitrov K.M."/>
            <person name="Suarez D.L."/>
            <person name="Swayne D.E."/>
        </authorList>
    </citation>
    <scope>NUCLEOTIDE SEQUENCE [LARGE SCALE GENOMIC DNA]</scope>
    <source>
        <strain evidence="1">PRJEB14757</strain>
    </source>
</reference>
<accession>A0A1W1H9W5</accession>
<proteinExistence type="predicted"/>
<dbReference type="Proteomes" id="UP000191931">
    <property type="component" value="Unassembled WGS sequence"/>
</dbReference>
<dbReference type="RefSeq" id="WP_080806100.1">
    <property type="nucleotide sequence ID" value="NZ_LT828552.1"/>
</dbReference>
<protein>
    <submittedName>
        <fullName evidence="1">Uncharacterized protein</fullName>
    </submittedName>
</protein>
<dbReference type="AlphaFoldDB" id="A0A1W1H9W5"/>
<keyword evidence="2" id="KW-1185">Reference proteome</keyword>
<evidence type="ECO:0000313" key="1">
    <source>
        <dbReference type="EMBL" id="SLM29274.1"/>
    </source>
</evidence>
<name>A0A1W1H9W5_9BACT</name>
<gene>
    <name evidence="1" type="ORF">MTBBW1_1740003</name>
</gene>
<sequence>MIKIGSVSFPQNVADQVAECYTSLPAPAGNVKMVDTYIFNEGEQDIRAFSIFEYDDENDSELTVYLEKRYAAFSQIPGVTYKIEDWIRVQDALKMLADGIFDTNVISSNMSF</sequence>
<dbReference type="EMBL" id="FWEV01000084">
    <property type="protein sequence ID" value="SLM29274.1"/>
    <property type="molecule type" value="Genomic_DNA"/>
</dbReference>
<dbReference type="OrthoDB" id="5420349at2"/>
<evidence type="ECO:0000313" key="2">
    <source>
        <dbReference type="Proteomes" id="UP000191931"/>
    </source>
</evidence>